<dbReference type="SUPFAM" id="SSF50969">
    <property type="entry name" value="YVTN repeat-like/Quinoprotein amine dehydrogenase"/>
    <property type="match status" value="1"/>
</dbReference>
<name>A0ABW2DJS6_9BACT</name>
<dbReference type="InterPro" id="IPR055188">
    <property type="entry name" value="Choice_anch_I"/>
</dbReference>
<dbReference type="SUPFAM" id="SSF141072">
    <property type="entry name" value="CalX-like"/>
    <property type="match status" value="1"/>
</dbReference>
<evidence type="ECO:0000259" key="4">
    <source>
        <dbReference type="Pfam" id="PF18962"/>
    </source>
</evidence>
<proteinExistence type="predicted"/>
<dbReference type="Pfam" id="PF13205">
    <property type="entry name" value="Big_5"/>
    <property type="match status" value="2"/>
</dbReference>
<feature type="chain" id="PRO_5045221268" evidence="2">
    <location>
        <begin position="22"/>
        <end position="1306"/>
    </location>
</feature>
<dbReference type="NCBIfam" id="TIGR04183">
    <property type="entry name" value="Por_Secre_tail"/>
    <property type="match status" value="1"/>
</dbReference>
<organism evidence="6 7">
    <name type="scientific">Rufibacter roseus</name>
    <dbReference type="NCBI Taxonomy" id="1567108"/>
    <lineage>
        <taxon>Bacteria</taxon>
        <taxon>Pseudomonadati</taxon>
        <taxon>Bacteroidota</taxon>
        <taxon>Cytophagia</taxon>
        <taxon>Cytophagales</taxon>
        <taxon>Hymenobacteraceae</taxon>
        <taxon>Rufibacter</taxon>
    </lineage>
</organism>
<sequence>MRKKLLVLIAVLANFIQDVSAQTLVHYWNFNNSADVASLLQSSVTLINGASITHTVGGTSSVETTSNVNQGFEVTNPNARNNDASGTHLRFNNPIGGELVFAVPTTGYQNVVVKYATRRSGQGAGSQLVSYSTDGTNFVDFTTISPVDGNPTLQTLDFSDLPAVNDNPNFKFKIAFAAEGGGTGGNNRFDNVTLEGNPTGADMVAPTVVFSPAANSTGVAVNVQPTITFNEDIRLKDNSALDNTNVDALVELKMGGANGTDVAFDATFSGRTITLVPAQPLQNNQQYYVALKADVVEDESDNAVSEMQTIMFTTIPVQTQFQPGDIVIVAYRMNATGTEDEFAFLPLVDILPGTLVHFTDAKFTSNTQAQCAGGLTWTAPASGVAAGTVIRIQNDVPSASIGTLTGSGFGLSSGGDQIIVYTGTPENPSYTTALSSNEWLAANTSCSGSNSMLPAGMSDGATSINLSAATGNVSGNTANAFYSGPQTGTKAQLQEAILNPANWTGTGSGTAAQTWPTWAFPGPPAVVSASTSSNTSIQLVFNRDLELASATNLANYTGIAGLQQADLSDDKRTVTLTFSAPFAAGTAYALQVNGVKDLEDRAMFSAYTYNFTYNSTLAWKEKFMTAMEDAGTVQVELSLVNPSAATVEVVVKAAPFSTAGAADVTYTTQTLTFTGNSTATQVISIPIVDDAIAEQDEYLVLSLENASGLTVSGSQYLTLYIKDNDRMAPQPSREIELSHVSSFTPNSNEGSTTEIVVHDAATQRLFMTSAEQGRLDIADFSNPASIQLIRSIDMTPYGGITSVAVKNGMVAVASPNADEQQNGSVVFFNTNGDFQKQVTVGALPDMITFSPDGTKVLTANEGQPNDAYTIDPEGSISVIDVSGGIAGLEQSHVTTLLFDSFNSQEASLIAAGVRKTKASSTLSQDLEPEYITVSADSRTAWVTLQENNAIAEINLQNNTITHVRALGTKDMSLMGNGFDASDNNGQVLIANWPVKSFYIPDAVANYTVGGTTYLVTANEGDEKEYAGLVERTTVGAANLDPTAFPHAAILNENHNLGRFRISNLQGDTDGDGDLDELYSVGSRSFSIWNAQTGTLVYDSGDDFELFTSKDPSIAPLFNADNEGNGFKSRSRAKGPEPEGVVVATIDEKNYAFVALERVGGVMVYNVTDPANPQFVDYKNNRSLTSFSGDHGPEGMYYVESQSSPDNKPYLLVANELSGSVSVYRILNTLTSVGEEIAAAADFVLYPNPSNGALVHFNRQANVDVLDGLGRRVYTAKGVKSLDVSGFAKGLYLVRTEKGEVRRLLVN</sequence>
<dbReference type="Proteomes" id="UP001596405">
    <property type="component" value="Unassembled WGS sequence"/>
</dbReference>
<dbReference type="InterPro" id="IPR014755">
    <property type="entry name" value="Cu-Rt/internalin_Ig-like"/>
</dbReference>
<dbReference type="InterPro" id="IPR026444">
    <property type="entry name" value="Secre_tail"/>
</dbReference>
<dbReference type="Pfam" id="PF22494">
    <property type="entry name" value="choice_anch_I"/>
    <property type="match status" value="1"/>
</dbReference>
<evidence type="ECO:0000313" key="7">
    <source>
        <dbReference type="Proteomes" id="UP001596405"/>
    </source>
</evidence>
<evidence type="ECO:0000313" key="6">
    <source>
        <dbReference type="EMBL" id="MFC6998122.1"/>
    </source>
</evidence>
<feature type="domain" description="Choice-of-anchor I" evidence="5">
    <location>
        <begin position="751"/>
        <end position="1225"/>
    </location>
</feature>
<dbReference type="InterPro" id="IPR015943">
    <property type="entry name" value="WD40/YVTN_repeat-like_dom_sf"/>
</dbReference>
<evidence type="ECO:0000259" key="5">
    <source>
        <dbReference type="Pfam" id="PF22494"/>
    </source>
</evidence>
<dbReference type="InterPro" id="IPR052956">
    <property type="entry name" value="Mesenchyme-surface_protein"/>
</dbReference>
<evidence type="ECO:0000259" key="3">
    <source>
        <dbReference type="Pfam" id="PF13205"/>
    </source>
</evidence>
<keyword evidence="7" id="KW-1185">Reference proteome</keyword>
<accession>A0ABW2DJS6</accession>
<dbReference type="NCBIfam" id="NF038117">
    <property type="entry name" value="choice_anch_I"/>
    <property type="match status" value="1"/>
</dbReference>
<gene>
    <name evidence="6" type="ORF">ACFQHR_10830</name>
</gene>
<dbReference type="InterPro" id="IPR032812">
    <property type="entry name" value="SbsA_Ig"/>
</dbReference>
<dbReference type="PANTHER" id="PTHR46928">
    <property type="entry name" value="MESENCHYME-SPECIFIC CELL SURFACE GLYCOPROTEIN"/>
    <property type="match status" value="1"/>
</dbReference>
<dbReference type="Gene3D" id="2.60.40.1220">
    <property type="match status" value="2"/>
</dbReference>
<dbReference type="PANTHER" id="PTHR46928:SF1">
    <property type="entry name" value="MESENCHYME-SPECIFIC CELL SURFACE GLYCOPROTEIN"/>
    <property type="match status" value="1"/>
</dbReference>
<reference evidence="7" key="1">
    <citation type="journal article" date="2019" name="Int. J. Syst. Evol. Microbiol.">
        <title>The Global Catalogue of Microorganisms (GCM) 10K type strain sequencing project: providing services to taxonomists for standard genome sequencing and annotation.</title>
        <authorList>
            <consortium name="The Broad Institute Genomics Platform"/>
            <consortium name="The Broad Institute Genome Sequencing Center for Infectious Disease"/>
            <person name="Wu L."/>
            <person name="Ma J."/>
        </authorList>
    </citation>
    <scope>NUCLEOTIDE SEQUENCE [LARGE SCALE GENOMIC DNA]</scope>
    <source>
        <strain evidence="7">CGMCC 4.7393</strain>
    </source>
</reference>
<feature type="signal peptide" evidence="2">
    <location>
        <begin position="1"/>
        <end position="21"/>
    </location>
</feature>
<feature type="domain" description="SbsA Ig-like" evidence="3">
    <location>
        <begin position="202"/>
        <end position="314"/>
    </location>
</feature>
<feature type="domain" description="Secretion system C-terminal sorting" evidence="4">
    <location>
        <begin position="1244"/>
        <end position="1299"/>
    </location>
</feature>
<dbReference type="InterPro" id="IPR011044">
    <property type="entry name" value="Quino_amine_DH_bsu"/>
</dbReference>
<evidence type="ECO:0000256" key="1">
    <source>
        <dbReference type="ARBA" id="ARBA00022729"/>
    </source>
</evidence>
<feature type="domain" description="SbsA Ig-like" evidence="3">
    <location>
        <begin position="526"/>
        <end position="612"/>
    </location>
</feature>
<dbReference type="EMBL" id="JBHSYQ010000004">
    <property type="protein sequence ID" value="MFC6998122.1"/>
    <property type="molecule type" value="Genomic_DNA"/>
</dbReference>
<evidence type="ECO:0000256" key="2">
    <source>
        <dbReference type="SAM" id="SignalP"/>
    </source>
</evidence>
<comment type="caution">
    <text evidence="6">The sequence shown here is derived from an EMBL/GenBank/DDBJ whole genome shotgun (WGS) entry which is preliminary data.</text>
</comment>
<dbReference type="Gene3D" id="2.60.40.2030">
    <property type="match status" value="1"/>
</dbReference>
<keyword evidence="1 2" id="KW-0732">Signal</keyword>
<dbReference type="RefSeq" id="WP_066621606.1">
    <property type="nucleotide sequence ID" value="NZ_JBHSYQ010000004.1"/>
</dbReference>
<dbReference type="InterPro" id="IPR038081">
    <property type="entry name" value="CalX-like_sf"/>
</dbReference>
<dbReference type="Gene3D" id="2.130.10.10">
    <property type="entry name" value="YVTN repeat-like/Quinoprotein amine dehydrogenase"/>
    <property type="match status" value="1"/>
</dbReference>
<dbReference type="Pfam" id="PF18962">
    <property type="entry name" value="Por_Secre_tail"/>
    <property type="match status" value="1"/>
</dbReference>
<protein>
    <submittedName>
        <fullName evidence="6">Choice-of-anchor I family protein</fullName>
    </submittedName>
</protein>